<accession>A0A9X1Y306</accession>
<dbReference type="RefSeq" id="WP_248552773.1">
    <property type="nucleotide sequence ID" value="NZ_JALPRK010000016.1"/>
</dbReference>
<dbReference type="PANTHER" id="PTHR43649:SF11">
    <property type="entry name" value="ABC TRANSPORTER SUBSTRATE-BINDING PROTEIN YESO-RELATED"/>
    <property type="match status" value="1"/>
</dbReference>
<keyword evidence="3" id="KW-1185">Reference proteome</keyword>
<dbReference type="InterPro" id="IPR006059">
    <property type="entry name" value="SBP"/>
</dbReference>
<dbReference type="Gene3D" id="3.40.190.10">
    <property type="entry name" value="Periplasmic binding protein-like II"/>
    <property type="match status" value="2"/>
</dbReference>
<feature type="signal peptide" evidence="1">
    <location>
        <begin position="1"/>
        <end position="23"/>
    </location>
</feature>
<feature type="chain" id="PRO_5040906347" evidence="1">
    <location>
        <begin position="24"/>
        <end position="447"/>
    </location>
</feature>
<proteinExistence type="predicted"/>
<dbReference type="PANTHER" id="PTHR43649">
    <property type="entry name" value="ARABINOSE-BINDING PROTEIN-RELATED"/>
    <property type="match status" value="1"/>
</dbReference>
<protein>
    <submittedName>
        <fullName evidence="2">Extracellular solute-binding protein</fullName>
    </submittedName>
</protein>
<comment type="caution">
    <text evidence="2">The sequence shown here is derived from an EMBL/GenBank/DDBJ whole genome shotgun (WGS) entry which is preliminary data.</text>
</comment>
<dbReference type="Proteomes" id="UP001139534">
    <property type="component" value="Unassembled WGS sequence"/>
</dbReference>
<dbReference type="Pfam" id="PF01547">
    <property type="entry name" value="SBP_bac_1"/>
    <property type="match status" value="1"/>
</dbReference>
<sequence length="447" mass="48730">MRWFVKKSSFVIALIVLAVGISACGNGGNNSASPNNGGNASAPESSATDGNAGADAPVTLTIAWWGSQARHDATLKALDQYKALHPNVTFQTQFSGWDGYFDKLAVQYSAKKAPDIIQMDAAYINDYAGRGLLGDLKDLNVSDIDPKTVDSGKVNDVLYAIPTGVAALGMVYDKTVVEKLGLEAPDFGWTWDDFYAFGEAAKAKLGDDKYVYVDQSADLVDYTAYQYSMGKGYIYDADGNLSIDKDTWINYMTKMGELRDKGILTPADITTTDKELDPQQDSVINGNAIARHLFSNQVGSIDALKPGAFGFASMPYGSEAGGWLKPSMFWSVNAQSPHQAEAIKFIDWLINDQEAGKTLGLTRGTPVSNKVLEALTPTFSEADQISTDFLNKVTPDAQKFINDPQGWGNFKNDYKTIVEELQYKQSTPDKAYEKLMKLAEEYAAEAK</sequence>
<evidence type="ECO:0000256" key="1">
    <source>
        <dbReference type="SAM" id="SignalP"/>
    </source>
</evidence>
<dbReference type="EMBL" id="JALPRK010000016">
    <property type="protein sequence ID" value="MCK8488711.1"/>
    <property type="molecule type" value="Genomic_DNA"/>
</dbReference>
<evidence type="ECO:0000313" key="3">
    <source>
        <dbReference type="Proteomes" id="UP001139534"/>
    </source>
</evidence>
<reference evidence="2" key="1">
    <citation type="submission" date="2022-04" db="EMBL/GenBank/DDBJ databases">
        <authorList>
            <person name="Seo M.-J."/>
        </authorList>
    </citation>
    <scope>NUCLEOTIDE SEQUENCE</scope>
    <source>
        <strain evidence="2">MBLB2552</strain>
    </source>
</reference>
<dbReference type="InterPro" id="IPR050490">
    <property type="entry name" value="Bact_solute-bd_prot1"/>
</dbReference>
<organism evidence="2 3">
    <name type="scientific">Paenibacillus mellifer</name>
    <dbReference type="NCBI Taxonomy" id="2937794"/>
    <lineage>
        <taxon>Bacteria</taxon>
        <taxon>Bacillati</taxon>
        <taxon>Bacillota</taxon>
        <taxon>Bacilli</taxon>
        <taxon>Bacillales</taxon>
        <taxon>Paenibacillaceae</taxon>
        <taxon>Paenibacillus</taxon>
    </lineage>
</organism>
<dbReference type="AlphaFoldDB" id="A0A9X1Y306"/>
<dbReference type="PROSITE" id="PS51257">
    <property type="entry name" value="PROKAR_LIPOPROTEIN"/>
    <property type="match status" value="1"/>
</dbReference>
<gene>
    <name evidence="2" type="ORF">M0651_16155</name>
</gene>
<evidence type="ECO:0000313" key="2">
    <source>
        <dbReference type="EMBL" id="MCK8488711.1"/>
    </source>
</evidence>
<name>A0A9X1Y306_9BACL</name>
<dbReference type="SUPFAM" id="SSF53850">
    <property type="entry name" value="Periplasmic binding protein-like II"/>
    <property type="match status" value="1"/>
</dbReference>
<keyword evidence="1" id="KW-0732">Signal</keyword>